<gene>
    <name evidence="3" type="ORF">Purlil1_6002</name>
</gene>
<proteinExistence type="predicted"/>
<dbReference type="Proteomes" id="UP001287286">
    <property type="component" value="Unassembled WGS sequence"/>
</dbReference>
<keyword evidence="2" id="KW-0732">Signal</keyword>
<feature type="compositionally biased region" description="Low complexity" evidence="1">
    <location>
        <begin position="309"/>
        <end position="318"/>
    </location>
</feature>
<feature type="region of interest" description="Disordered" evidence="1">
    <location>
        <begin position="224"/>
        <end position="263"/>
    </location>
</feature>
<protein>
    <submittedName>
        <fullName evidence="3">Uncharacterized protein</fullName>
    </submittedName>
</protein>
<accession>A0ABR0C0U6</accession>
<evidence type="ECO:0000313" key="4">
    <source>
        <dbReference type="Proteomes" id="UP001287286"/>
    </source>
</evidence>
<keyword evidence="4" id="KW-1185">Reference proteome</keyword>
<evidence type="ECO:0000256" key="2">
    <source>
        <dbReference type="SAM" id="SignalP"/>
    </source>
</evidence>
<name>A0ABR0C0U6_PURLI</name>
<comment type="caution">
    <text evidence="3">The sequence shown here is derived from an EMBL/GenBank/DDBJ whole genome shotgun (WGS) entry which is preliminary data.</text>
</comment>
<reference evidence="3 4" key="1">
    <citation type="journal article" date="2024" name="Microbiol. Resour. Announc.">
        <title>Genome annotations for the ascomycete fungi Trichoderma harzianum, Trichoderma aggressivum, and Purpureocillium lilacinum.</title>
        <authorList>
            <person name="Beijen E.P.W."/>
            <person name="Ohm R.A."/>
        </authorList>
    </citation>
    <scope>NUCLEOTIDE SEQUENCE [LARGE SCALE GENOMIC DNA]</scope>
    <source>
        <strain evidence="3 4">CBS 150709</strain>
    </source>
</reference>
<sequence length="335" mass="35995">MPPASALVILQFIHTAAACVSVDHHLIPLFLKSIVNGSHGRQAWPSASLHAAELLAVLLGHSKPGDLLRGMDELRASPSLHHPPSAAPSRHPTKLNVQGTFIRDVDFQGLLGQQHRGEGHAVPARWDANDCLSPRPMAAAMEQTMPDRLPLIWQPDFWNWLQRGGFTCTPPWIQPQRRELHGSQIGYAPWCITRGTPDDPHPDGHTDTLAGSSTRSALLDALLPPPATGGIPGHPSSPQISLWARGQKGQDPEGEDPRAATRSERTLVNAVADDAAKTSPGTQSAVKLDVQPLHPVKLLTREDSGYNIPSGTTGSPTPWTRECLGHTATSSHGPL</sequence>
<dbReference type="EMBL" id="JAWRVI010000018">
    <property type="protein sequence ID" value="KAK4089899.1"/>
    <property type="molecule type" value="Genomic_DNA"/>
</dbReference>
<feature type="region of interest" description="Disordered" evidence="1">
    <location>
        <begin position="303"/>
        <end position="335"/>
    </location>
</feature>
<evidence type="ECO:0000313" key="3">
    <source>
        <dbReference type="EMBL" id="KAK4089899.1"/>
    </source>
</evidence>
<organism evidence="3 4">
    <name type="scientific">Purpureocillium lilacinum</name>
    <name type="common">Paecilomyces lilacinus</name>
    <dbReference type="NCBI Taxonomy" id="33203"/>
    <lineage>
        <taxon>Eukaryota</taxon>
        <taxon>Fungi</taxon>
        <taxon>Dikarya</taxon>
        <taxon>Ascomycota</taxon>
        <taxon>Pezizomycotina</taxon>
        <taxon>Sordariomycetes</taxon>
        <taxon>Hypocreomycetidae</taxon>
        <taxon>Hypocreales</taxon>
        <taxon>Ophiocordycipitaceae</taxon>
        <taxon>Purpureocillium</taxon>
    </lineage>
</organism>
<feature type="chain" id="PRO_5045085660" evidence="2">
    <location>
        <begin position="19"/>
        <end position="335"/>
    </location>
</feature>
<feature type="signal peptide" evidence="2">
    <location>
        <begin position="1"/>
        <end position="18"/>
    </location>
</feature>
<evidence type="ECO:0000256" key="1">
    <source>
        <dbReference type="SAM" id="MobiDB-lite"/>
    </source>
</evidence>
<feature type="compositionally biased region" description="Basic and acidic residues" evidence="1">
    <location>
        <begin position="248"/>
        <end position="263"/>
    </location>
</feature>